<evidence type="ECO:0000313" key="1">
    <source>
        <dbReference type="EMBL" id="GBN32871.1"/>
    </source>
</evidence>
<evidence type="ECO:0000313" key="2">
    <source>
        <dbReference type="Proteomes" id="UP000499080"/>
    </source>
</evidence>
<dbReference type="AlphaFoldDB" id="A0A4Y2N0E9"/>
<comment type="caution">
    <text evidence="1">The sequence shown here is derived from an EMBL/GenBank/DDBJ whole genome shotgun (WGS) entry which is preliminary data.</text>
</comment>
<gene>
    <name evidence="1" type="ORF">AVEN_122537_1</name>
</gene>
<keyword evidence="2" id="KW-1185">Reference proteome</keyword>
<accession>A0A4Y2N0E9</accession>
<dbReference type="Proteomes" id="UP000499080">
    <property type="component" value="Unassembled WGS sequence"/>
</dbReference>
<proteinExistence type="predicted"/>
<protein>
    <submittedName>
        <fullName evidence="1">Uncharacterized protein</fullName>
    </submittedName>
</protein>
<reference evidence="1 2" key="1">
    <citation type="journal article" date="2019" name="Sci. Rep.">
        <title>Orb-weaving spider Araneus ventricosus genome elucidates the spidroin gene catalogue.</title>
        <authorList>
            <person name="Kono N."/>
            <person name="Nakamura H."/>
            <person name="Ohtoshi R."/>
            <person name="Moran D.A.P."/>
            <person name="Shinohara A."/>
            <person name="Yoshida Y."/>
            <person name="Fujiwara M."/>
            <person name="Mori M."/>
            <person name="Tomita M."/>
            <person name="Arakawa K."/>
        </authorList>
    </citation>
    <scope>NUCLEOTIDE SEQUENCE [LARGE SCALE GENOMIC DNA]</scope>
</reference>
<organism evidence="1 2">
    <name type="scientific">Araneus ventricosus</name>
    <name type="common">Orbweaver spider</name>
    <name type="synonym">Epeira ventricosa</name>
    <dbReference type="NCBI Taxonomy" id="182803"/>
    <lineage>
        <taxon>Eukaryota</taxon>
        <taxon>Metazoa</taxon>
        <taxon>Ecdysozoa</taxon>
        <taxon>Arthropoda</taxon>
        <taxon>Chelicerata</taxon>
        <taxon>Arachnida</taxon>
        <taxon>Araneae</taxon>
        <taxon>Araneomorphae</taxon>
        <taxon>Entelegynae</taxon>
        <taxon>Araneoidea</taxon>
        <taxon>Araneidae</taxon>
        <taxon>Araneus</taxon>
    </lineage>
</organism>
<dbReference type="EMBL" id="BGPR01008304">
    <property type="protein sequence ID" value="GBN32871.1"/>
    <property type="molecule type" value="Genomic_DNA"/>
</dbReference>
<sequence length="96" mass="11163">MSRTRLYELFTHFQHGHENVEMDDFQTLTYVKISKMFVQLCMNHMKSVLVSSIRFGSPQYTLNEDLGMSCVLAMLVPKLFSADQKEDWLSAALIRL</sequence>
<name>A0A4Y2N0E9_ARAVE</name>